<reference evidence="3" key="1">
    <citation type="journal article" date="2021" name="PeerJ">
        <title>Extensive microbial diversity within the chicken gut microbiome revealed by metagenomics and culture.</title>
        <authorList>
            <person name="Gilroy R."/>
            <person name="Ravi A."/>
            <person name="Getino M."/>
            <person name="Pursley I."/>
            <person name="Horton D.L."/>
            <person name="Alikhan N.F."/>
            <person name="Baker D."/>
            <person name="Gharbi K."/>
            <person name="Hall N."/>
            <person name="Watson M."/>
            <person name="Adriaenssens E.M."/>
            <person name="Foster-Nyarko E."/>
            <person name="Jarju S."/>
            <person name="Secka A."/>
            <person name="Antonio M."/>
            <person name="Oren A."/>
            <person name="Chaudhuri R.R."/>
            <person name="La Ragione R."/>
            <person name="Hildebrand F."/>
            <person name="Pallen M.J."/>
        </authorList>
    </citation>
    <scope>NUCLEOTIDE SEQUENCE</scope>
    <source>
        <strain evidence="3">6627</strain>
    </source>
</reference>
<accession>A0A9D1UX88</accession>
<feature type="coiled-coil region" evidence="1">
    <location>
        <begin position="71"/>
        <end position="98"/>
    </location>
</feature>
<dbReference type="GO" id="GO:0051301">
    <property type="term" value="P:cell division"/>
    <property type="evidence" value="ECO:0007669"/>
    <property type="project" value="InterPro"/>
</dbReference>
<reference evidence="3" key="2">
    <citation type="submission" date="2021-04" db="EMBL/GenBank/DDBJ databases">
        <authorList>
            <person name="Gilroy R."/>
        </authorList>
    </citation>
    <scope>NUCLEOTIDE SEQUENCE</scope>
    <source>
        <strain evidence="3">6627</strain>
    </source>
</reference>
<organism evidence="3 4">
    <name type="scientific">Candidatus Ligilactobacillus excrementigallinarum</name>
    <dbReference type="NCBI Taxonomy" id="2838641"/>
    <lineage>
        <taxon>Bacteria</taxon>
        <taxon>Bacillati</taxon>
        <taxon>Bacillota</taxon>
        <taxon>Bacilli</taxon>
        <taxon>Lactobacillales</taxon>
        <taxon>Lactobacillaceae</taxon>
        <taxon>Ligilactobacillus</taxon>
    </lineage>
</organism>
<comment type="caution">
    <text evidence="3">The sequence shown here is derived from an EMBL/GenBank/DDBJ whole genome shotgun (WGS) entry which is preliminary data.</text>
</comment>
<keyword evidence="1" id="KW-0175">Coiled coil</keyword>
<dbReference type="EMBL" id="DXFP01000050">
    <property type="protein sequence ID" value="HIX02137.1"/>
    <property type="molecule type" value="Genomic_DNA"/>
</dbReference>
<evidence type="ECO:0000313" key="3">
    <source>
        <dbReference type="EMBL" id="HIX02137.1"/>
    </source>
</evidence>
<keyword evidence="2" id="KW-1133">Transmembrane helix</keyword>
<protein>
    <submittedName>
        <fullName evidence="3">Septum formation initiator family protein</fullName>
    </submittedName>
</protein>
<evidence type="ECO:0000256" key="1">
    <source>
        <dbReference type="SAM" id="Coils"/>
    </source>
</evidence>
<dbReference type="AlphaFoldDB" id="A0A9D1UX88"/>
<keyword evidence="2" id="KW-0472">Membrane</keyword>
<dbReference type="InterPro" id="IPR007060">
    <property type="entry name" value="FtsL/DivIC"/>
</dbReference>
<keyword evidence="2" id="KW-0812">Transmembrane</keyword>
<evidence type="ECO:0000313" key="4">
    <source>
        <dbReference type="Proteomes" id="UP000823963"/>
    </source>
</evidence>
<proteinExistence type="predicted"/>
<dbReference type="PANTHER" id="PTHR40027">
    <property type="entry name" value="CELL DIVISION PROTEIN DIVIC"/>
    <property type="match status" value="1"/>
</dbReference>
<evidence type="ECO:0000256" key="2">
    <source>
        <dbReference type="SAM" id="Phobius"/>
    </source>
</evidence>
<dbReference type="Proteomes" id="UP000823963">
    <property type="component" value="Unassembled WGS sequence"/>
</dbReference>
<dbReference type="PANTHER" id="PTHR40027:SF1">
    <property type="entry name" value="CELL DIVISION PROTEIN DIVIC"/>
    <property type="match status" value="1"/>
</dbReference>
<dbReference type="Pfam" id="PF04977">
    <property type="entry name" value="DivIC"/>
    <property type="match status" value="1"/>
</dbReference>
<name>A0A9D1UX88_9LACO</name>
<gene>
    <name evidence="3" type="ORF">H9861_05215</name>
</gene>
<feature type="transmembrane region" description="Helical" evidence="2">
    <location>
        <begin position="37"/>
        <end position="58"/>
    </location>
</feature>
<sequence>MPKNNKVRVLNQEYYNQQSKLSEEEKQRLMLTKKHRFKMLLILGMTLFVTLFLGFSAIRNNIQAGMLNQKATEAKVELKNVKSKNRELKQQVEQLKDADYVAKIIRQKYYFSKKGETIYSLPGDKSKSVTDN</sequence>
<dbReference type="InterPro" id="IPR039076">
    <property type="entry name" value="DivIC"/>
</dbReference>